<feature type="domain" description="OmpA-like" evidence="6">
    <location>
        <begin position="91"/>
        <end position="208"/>
    </location>
</feature>
<dbReference type="PROSITE" id="PS51257">
    <property type="entry name" value="PROKAR_LIPOPROTEIN"/>
    <property type="match status" value="1"/>
</dbReference>
<dbReference type="InterPro" id="IPR039567">
    <property type="entry name" value="Gly-zipper"/>
</dbReference>
<dbReference type="PANTHER" id="PTHR30329">
    <property type="entry name" value="STATOR ELEMENT OF FLAGELLAR MOTOR COMPLEX"/>
    <property type="match status" value="1"/>
</dbReference>
<dbReference type="PANTHER" id="PTHR30329:SF21">
    <property type="entry name" value="LIPOPROTEIN YIAD-RELATED"/>
    <property type="match status" value="1"/>
</dbReference>
<dbReference type="InterPro" id="IPR006664">
    <property type="entry name" value="OMP_bac"/>
</dbReference>
<organism evidence="7 8">
    <name type="scientific">Fluctibacter corallii</name>
    <dbReference type="NCBI Taxonomy" id="2984329"/>
    <lineage>
        <taxon>Bacteria</taxon>
        <taxon>Pseudomonadati</taxon>
        <taxon>Pseudomonadota</taxon>
        <taxon>Gammaproteobacteria</taxon>
        <taxon>Alteromonadales</taxon>
        <taxon>Alteromonadaceae</taxon>
        <taxon>Fluctibacter</taxon>
    </lineage>
</organism>
<dbReference type="InterPro" id="IPR050330">
    <property type="entry name" value="Bact_OuterMem_StrucFunc"/>
</dbReference>
<evidence type="ECO:0000313" key="7">
    <source>
        <dbReference type="EMBL" id="MCV2885584.1"/>
    </source>
</evidence>
<feature type="chain" id="PRO_5045214455" evidence="5">
    <location>
        <begin position="25"/>
        <end position="208"/>
    </location>
</feature>
<keyword evidence="8" id="KW-1185">Reference proteome</keyword>
<dbReference type="PROSITE" id="PS51123">
    <property type="entry name" value="OMPA_2"/>
    <property type="match status" value="1"/>
</dbReference>
<evidence type="ECO:0000256" key="5">
    <source>
        <dbReference type="SAM" id="SignalP"/>
    </source>
</evidence>
<dbReference type="InterPro" id="IPR006665">
    <property type="entry name" value="OmpA-like"/>
</dbReference>
<evidence type="ECO:0000256" key="2">
    <source>
        <dbReference type="ARBA" id="ARBA00023136"/>
    </source>
</evidence>
<dbReference type="Pfam" id="PF13488">
    <property type="entry name" value="Gly-zipper_Omp"/>
    <property type="match status" value="1"/>
</dbReference>
<dbReference type="CDD" id="cd07185">
    <property type="entry name" value="OmpA_C-like"/>
    <property type="match status" value="1"/>
</dbReference>
<dbReference type="PRINTS" id="PR01021">
    <property type="entry name" value="OMPADOMAIN"/>
</dbReference>
<dbReference type="Pfam" id="PF00691">
    <property type="entry name" value="OmpA"/>
    <property type="match status" value="1"/>
</dbReference>
<name>A0ABT3AA76_9ALTE</name>
<reference evidence="7 8" key="1">
    <citation type="submission" date="2022-10" db="EMBL/GenBank/DDBJ databases">
        <title>Aestuariibacter sp. AA17 isolated from Montipora capitata coral fragment.</title>
        <authorList>
            <person name="Emsley S.A."/>
            <person name="Pfannmuller K.M."/>
            <person name="Loughran R.M."/>
            <person name="Shlafstein M."/>
            <person name="Papke E."/>
            <person name="Saw J.H."/>
            <person name="Ushijima B."/>
            <person name="Videau P."/>
        </authorList>
    </citation>
    <scope>NUCLEOTIDE SEQUENCE [LARGE SCALE GENOMIC DNA]</scope>
    <source>
        <strain evidence="7 8">AA17</strain>
    </source>
</reference>
<dbReference type="RefSeq" id="WP_263712868.1">
    <property type="nucleotide sequence ID" value="NZ_JAOWKX010000006.1"/>
</dbReference>
<comment type="subcellular location">
    <subcellularLocation>
        <location evidence="1">Cell outer membrane</location>
    </subcellularLocation>
</comment>
<dbReference type="SUPFAM" id="SSF103088">
    <property type="entry name" value="OmpA-like"/>
    <property type="match status" value="1"/>
</dbReference>
<keyword evidence="2 4" id="KW-0472">Membrane</keyword>
<evidence type="ECO:0000313" key="8">
    <source>
        <dbReference type="Proteomes" id="UP001652504"/>
    </source>
</evidence>
<dbReference type="EMBL" id="JAOWKX010000006">
    <property type="protein sequence ID" value="MCV2885584.1"/>
    <property type="molecule type" value="Genomic_DNA"/>
</dbReference>
<keyword evidence="5" id="KW-0732">Signal</keyword>
<dbReference type="Gene3D" id="3.30.1330.60">
    <property type="entry name" value="OmpA-like domain"/>
    <property type="match status" value="1"/>
</dbReference>
<gene>
    <name evidence="7" type="ORF">OE749_12865</name>
</gene>
<feature type="signal peptide" evidence="5">
    <location>
        <begin position="1"/>
        <end position="24"/>
    </location>
</feature>
<evidence type="ECO:0000259" key="6">
    <source>
        <dbReference type="PROSITE" id="PS51123"/>
    </source>
</evidence>
<evidence type="ECO:0000256" key="3">
    <source>
        <dbReference type="ARBA" id="ARBA00023237"/>
    </source>
</evidence>
<dbReference type="Proteomes" id="UP001652504">
    <property type="component" value="Unassembled WGS sequence"/>
</dbReference>
<evidence type="ECO:0000256" key="1">
    <source>
        <dbReference type="ARBA" id="ARBA00004442"/>
    </source>
</evidence>
<evidence type="ECO:0000256" key="4">
    <source>
        <dbReference type="PROSITE-ProRule" id="PRU00473"/>
    </source>
</evidence>
<keyword evidence="3" id="KW-0998">Cell outer membrane</keyword>
<sequence length="208" mass="22072">MVRMSVAILVVVSLLSGCASTASNQQKGAGIGAVVGALLGKATGDNAKSRYVWGAAVGALAGAAIGNYMDKQEEEFREELADTGVNVVRNGDELWLQMPGNITFNTGSAAIDYSFHPVLNDVAKILNKYPKTTLIVEGHTDSVGSAEFNMSLSQSRAQSIATYLMTQNVAKPRVTTIGYGEHQPISSNNTAEGRQANRRVELKIIPVT</sequence>
<comment type="caution">
    <text evidence="7">The sequence shown here is derived from an EMBL/GenBank/DDBJ whole genome shotgun (WGS) entry which is preliminary data.</text>
</comment>
<protein>
    <submittedName>
        <fullName evidence="7">OmpA family protein</fullName>
    </submittedName>
</protein>
<accession>A0ABT3AA76</accession>
<dbReference type="InterPro" id="IPR036737">
    <property type="entry name" value="OmpA-like_sf"/>
</dbReference>
<proteinExistence type="predicted"/>